<feature type="transmembrane region" description="Helical" evidence="1">
    <location>
        <begin position="64"/>
        <end position="87"/>
    </location>
</feature>
<keyword evidence="3" id="KW-1185">Reference proteome</keyword>
<keyword evidence="1" id="KW-0472">Membrane</keyword>
<accession>A0ABQ0JN48</accession>
<gene>
    <name evidence="2" type="ORF">JCM19239_6825</name>
</gene>
<dbReference type="Proteomes" id="UP000029223">
    <property type="component" value="Unassembled WGS sequence"/>
</dbReference>
<feature type="transmembrane region" description="Helical" evidence="1">
    <location>
        <begin position="37"/>
        <end position="58"/>
    </location>
</feature>
<organism evidence="2 3">
    <name type="scientific">Vibrio variabilis</name>
    <dbReference type="NCBI Taxonomy" id="990271"/>
    <lineage>
        <taxon>Bacteria</taxon>
        <taxon>Pseudomonadati</taxon>
        <taxon>Pseudomonadota</taxon>
        <taxon>Gammaproteobacteria</taxon>
        <taxon>Vibrionales</taxon>
        <taxon>Vibrionaceae</taxon>
        <taxon>Vibrio</taxon>
    </lineage>
</organism>
<reference evidence="3" key="1">
    <citation type="submission" date="2014-09" db="EMBL/GenBank/DDBJ databases">
        <title>Vibrio variabilis JCM 19239. (C206) whole genome shotgun sequence.</title>
        <authorList>
            <person name="Sawabe T."/>
            <person name="Meirelles P."/>
            <person name="Nakanishi M."/>
            <person name="Sayaka M."/>
            <person name="Hattori M."/>
            <person name="Ohkuma M."/>
        </authorList>
    </citation>
    <scope>NUCLEOTIDE SEQUENCE [LARGE SCALE GENOMIC DNA]</scope>
    <source>
        <strain evidence="3">JCM 19239</strain>
    </source>
</reference>
<name>A0ABQ0JN48_9VIBR</name>
<dbReference type="EMBL" id="BBMS01000086">
    <property type="protein sequence ID" value="GAL30192.1"/>
    <property type="molecule type" value="Genomic_DNA"/>
</dbReference>
<feature type="transmembrane region" description="Helical" evidence="1">
    <location>
        <begin position="207"/>
        <end position="231"/>
    </location>
</feature>
<protein>
    <submittedName>
        <fullName evidence="2">Uncharacterized protein</fullName>
    </submittedName>
</protein>
<feature type="transmembrane region" description="Helical" evidence="1">
    <location>
        <begin position="108"/>
        <end position="128"/>
    </location>
</feature>
<evidence type="ECO:0000256" key="1">
    <source>
        <dbReference type="SAM" id="Phobius"/>
    </source>
</evidence>
<reference evidence="3" key="2">
    <citation type="submission" date="2014-09" db="EMBL/GenBank/DDBJ databases">
        <authorList>
            <consortium name="NBRP consortium"/>
            <person name="Sawabe T."/>
            <person name="Meirelles P."/>
            <person name="Nakanishi M."/>
            <person name="Sayaka M."/>
            <person name="Hattori M."/>
            <person name="Ohkuma M."/>
        </authorList>
    </citation>
    <scope>NUCLEOTIDE SEQUENCE [LARGE SCALE GENOMIC DNA]</scope>
    <source>
        <strain evidence="3">JCM 19239</strain>
    </source>
</reference>
<keyword evidence="1" id="KW-0812">Transmembrane</keyword>
<proteinExistence type="predicted"/>
<evidence type="ECO:0000313" key="2">
    <source>
        <dbReference type="EMBL" id="GAL30192.1"/>
    </source>
</evidence>
<sequence length="250" mass="27885">MCSDGCDETTTQRTMIMNTLNNMKILTSTTLVKIATALMKLTIASSLAFTVTLLMFSVRKDQMAIVYFFSMSVIPLLAFFVACILSTQPKRSSRLLSSYSKNTFKTAFKQYAIIALPLSFCITSLVTFDFTALSQPVSSNNHALIRLVMIMGSAFALVCIYCFCRACILCSLLKRESIYKCLQKISSRNRGEYPLLREKQSMFLSTGVFLCVVTSPLNPLSWLIVVIYAAFDIANTFMNDRATLERIGAA</sequence>
<evidence type="ECO:0000313" key="3">
    <source>
        <dbReference type="Proteomes" id="UP000029223"/>
    </source>
</evidence>
<feature type="transmembrane region" description="Helical" evidence="1">
    <location>
        <begin position="148"/>
        <end position="173"/>
    </location>
</feature>
<keyword evidence="1" id="KW-1133">Transmembrane helix</keyword>
<comment type="caution">
    <text evidence="2">The sequence shown here is derived from an EMBL/GenBank/DDBJ whole genome shotgun (WGS) entry which is preliminary data.</text>
</comment>